<comment type="caution">
    <text evidence="1">The sequence shown here is derived from an EMBL/GenBank/DDBJ whole genome shotgun (WGS) entry which is preliminary data.</text>
</comment>
<name>A0ACC5P5G6_9BACT</name>
<evidence type="ECO:0000313" key="1">
    <source>
        <dbReference type="EMBL" id="MBB5341981.1"/>
    </source>
</evidence>
<dbReference type="EMBL" id="JACHEA010000003">
    <property type="protein sequence ID" value="MBB5341981.1"/>
    <property type="molecule type" value="Genomic_DNA"/>
</dbReference>
<dbReference type="Proteomes" id="UP000569005">
    <property type="component" value="Unassembled WGS sequence"/>
</dbReference>
<reference evidence="1" key="1">
    <citation type="submission" date="2020-08" db="EMBL/GenBank/DDBJ databases">
        <title>Genomic Encyclopedia of Type Strains, Phase IV (KMG-V): Genome sequencing to study the core and pangenomes of soil and plant-associated prokaryotes.</title>
        <authorList>
            <person name="Whitman W."/>
        </authorList>
    </citation>
    <scope>NUCLEOTIDE SEQUENCE</scope>
    <source>
        <strain evidence="1">M8UP15</strain>
    </source>
</reference>
<gene>
    <name evidence="1" type="ORF">HDF13_004370</name>
</gene>
<protein>
    <submittedName>
        <fullName evidence="1">Uncharacterized protein</fullName>
    </submittedName>
</protein>
<proteinExistence type="predicted"/>
<accession>A0ACC5P5G6</accession>
<sequence length="89" mass="9953">MEKEMRDAKALVFIGYSFPLADLYFSSILRSVLTVRDGAPAVVIVNPDAVNIAKRLQGRFALKNIERHFDIGTFVEGSRKNLLNRLNGS</sequence>
<organism evidence="1 2">
    <name type="scientific">Tunturiibacter gelidiferens</name>
    <dbReference type="NCBI Taxonomy" id="3069689"/>
    <lineage>
        <taxon>Bacteria</taxon>
        <taxon>Pseudomonadati</taxon>
        <taxon>Acidobacteriota</taxon>
        <taxon>Terriglobia</taxon>
        <taxon>Terriglobales</taxon>
        <taxon>Acidobacteriaceae</taxon>
        <taxon>Tunturiibacter</taxon>
    </lineage>
</organism>
<keyword evidence="2" id="KW-1185">Reference proteome</keyword>
<evidence type="ECO:0000313" key="2">
    <source>
        <dbReference type="Proteomes" id="UP000569005"/>
    </source>
</evidence>